<dbReference type="AlphaFoldDB" id="A0A8T2R8L3"/>
<evidence type="ECO:0000313" key="2">
    <source>
        <dbReference type="Proteomes" id="UP000825935"/>
    </source>
</evidence>
<dbReference type="PANTHER" id="PTHR11439:SF483">
    <property type="entry name" value="PEPTIDE SYNTHASE GLIP-LIKE, PUTATIVE (AFU_ORTHOLOGUE AFUA_3G12920)-RELATED"/>
    <property type="match status" value="1"/>
</dbReference>
<dbReference type="PANTHER" id="PTHR11439">
    <property type="entry name" value="GAG-POL-RELATED RETROTRANSPOSON"/>
    <property type="match status" value="1"/>
</dbReference>
<protein>
    <submittedName>
        <fullName evidence="1">Uncharacterized protein</fullName>
    </submittedName>
</protein>
<dbReference type="EMBL" id="CM035434">
    <property type="protein sequence ID" value="KAH7292237.1"/>
    <property type="molecule type" value="Genomic_DNA"/>
</dbReference>
<reference evidence="1" key="1">
    <citation type="submission" date="2021-08" db="EMBL/GenBank/DDBJ databases">
        <title>WGS assembly of Ceratopteris richardii.</title>
        <authorList>
            <person name="Marchant D.B."/>
            <person name="Chen G."/>
            <person name="Jenkins J."/>
            <person name="Shu S."/>
            <person name="Leebens-Mack J."/>
            <person name="Grimwood J."/>
            <person name="Schmutz J."/>
            <person name="Soltis P."/>
            <person name="Soltis D."/>
            <person name="Chen Z.-H."/>
        </authorList>
    </citation>
    <scope>NUCLEOTIDE SEQUENCE</scope>
    <source>
        <strain evidence="1">Whitten #5841</strain>
        <tissue evidence="1">Leaf</tissue>
    </source>
</reference>
<dbReference type="CDD" id="cd09272">
    <property type="entry name" value="RNase_HI_RT_Ty1"/>
    <property type="match status" value="1"/>
</dbReference>
<dbReference type="Proteomes" id="UP000825935">
    <property type="component" value="Chromosome 29"/>
</dbReference>
<evidence type="ECO:0000313" key="1">
    <source>
        <dbReference type="EMBL" id="KAH7292237.1"/>
    </source>
</evidence>
<dbReference type="OrthoDB" id="1192411at2759"/>
<organism evidence="1 2">
    <name type="scientific">Ceratopteris richardii</name>
    <name type="common">Triangle waterfern</name>
    <dbReference type="NCBI Taxonomy" id="49495"/>
    <lineage>
        <taxon>Eukaryota</taxon>
        <taxon>Viridiplantae</taxon>
        <taxon>Streptophyta</taxon>
        <taxon>Embryophyta</taxon>
        <taxon>Tracheophyta</taxon>
        <taxon>Polypodiopsida</taxon>
        <taxon>Polypodiidae</taxon>
        <taxon>Polypodiales</taxon>
        <taxon>Pteridineae</taxon>
        <taxon>Pteridaceae</taxon>
        <taxon>Parkerioideae</taxon>
        <taxon>Ceratopteris</taxon>
    </lineage>
</organism>
<name>A0A8T2R8L3_CERRI</name>
<keyword evidence="2" id="KW-1185">Reference proteome</keyword>
<comment type="caution">
    <text evidence="1">The sequence shown here is derived from an EMBL/GenBank/DDBJ whole genome shotgun (WGS) entry which is preliminary data.</text>
</comment>
<accession>A0A8T2R8L3</accession>
<proteinExistence type="predicted"/>
<gene>
    <name evidence="1" type="ORF">KP509_29G058500</name>
</gene>
<sequence>MLGKKTISRMSKKQPTVALSSTEAESRGLAQVSRELMWLKKLFVDLDLQFKQVPIFGDNISSICLAQNPVFHARLKHIEVHYHVIREDHVKRYQGGAFPYKGPIRRNLYQSIGWSKATTLQGMHWNEVPRHLDLRGSVENQVSIMQKGSTMSFASGPIKKEGPKSWNKVRSSTKLNQIQISSNQPPKSAHTMIGVWLARL</sequence>